<feature type="compositionally biased region" description="Low complexity" evidence="11">
    <location>
        <begin position="1046"/>
        <end position="1062"/>
    </location>
</feature>
<feature type="domain" description="Kinesin motor" evidence="13">
    <location>
        <begin position="44"/>
        <end position="374"/>
    </location>
</feature>
<evidence type="ECO:0000256" key="9">
    <source>
        <dbReference type="PROSITE-ProRule" id="PRU00283"/>
    </source>
</evidence>
<dbReference type="PROSITE" id="PS00411">
    <property type="entry name" value="KINESIN_MOTOR_1"/>
    <property type="match status" value="1"/>
</dbReference>
<dbReference type="InterPro" id="IPR027417">
    <property type="entry name" value="P-loop_NTPase"/>
</dbReference>
<dbReference type="InterPro" id="IPR027640">
    <property type="entry name" value="Kinesin-like_fam"/>
</dbReference>
<dbReference type="Proteomes" id="UP001176961">
    <property type="component" value="Unassembled WGS sequence"/>
</dbReference>
<evidence type="ECO:0000256" key="10">
    <source>
        <dbReference type="SAM" id="Coils"/>
    </source>
</evidence>
<dbReference type="AlphaFoldDB" id="A0AA36MAR8"/>
<comment type="caution">
    <text evidence="14">The sequence shown here is derived from an EMBL/GenBank/DDBJ whole genome shotgun (WGS) entry which is preliminary data.</text>
</comment>
<evidence type="ECO:0000256" key="3">
    <source>
        <dbReference type="ARBA" id="ARBA00022701"/>
    </source>
</evidence>
<evidence type="ECO:0000256" key="5">
    <source>
        <dbReference type="ARBA" id="ARBA00022840"/>
    </source>
</evidence>
<gene>
    <name evidence="14" type="ORF">CYNAS_LOCUS15723</name>
</gene>
<evidence type="ECO:0000313" key="15">
    <source>
        <dbReference type="Proteomes" id="UP001176961"/>
    </source>
</evidence>
<feature type="region of interest" description="Disordered" evidence="11">
    <location>
        <begin position="1005"/>
        <end position="1073"/>
    </location>
</feature>
<evidence type="ECO:0000256" key="11">
    <source>
        <dbReference type="SAM" id="MobiDB-lite"/>
    </source>
</evidence>
<organism evidence="14 15">
    <name type="scientific">Cylicocyclus nassatus</name>
    <name type="common">Nematode worm</name>
    <dbReference type="NCBI Taxonomy" id="53992"/>
    <lineage>
        <taxon>Eukaryota</taxon>
        <taxon>Metazoa</taxon>
        <taxon>Ecdysozoa</taxon>
        <taxon>Nematoda</taxon>
        <taxon>Chromadorea</taxon>
        <taxon>Rhabditida</taxon>
        <taxon>Rhabditina</taxon>
        <taxon>Rhabditomorpha</taxon>
        <taxon>Strongyloidea</taxon>
        <taxon>Strongylidae</taxon>
        <taxon>Cylicocyclus</taxon>
    </lineage>
</organism>
<dbReference type="Gene3D" id="3.40.850.10">
    <property type="entry name" value="Kinesin motor domain"/>
    <property type="match status" value="1"/>
</dbReference>
<dbReference type="InterPro" id="IPR036961">
    <property type="entry name" value="Kinesin_motor_dom_sf"/>
</dbReference>
<evidence type="ECO:0000256" key="6">
    <source>
        <dbReference type="ARBA" id="ARBA00023054"/>
    </source>
</evidence>
<dbReference type="InterPro" id="IPR019821">
    <property type="entry name" value="Kinesin_motor_CS"/>
</dbReference>
<dbReference type="FunFam" id="3.40.850.10:FF:000017">
    <property type="entry name" value="Kinesin-like protein"/>
    <property type="match status" value="1"/>
</dbReference>
<dbReference type="GO" id="GO:0005874">
    <property type="term" value="C:microtubule"/>
    <property type="evidence" value="ECO:0007669"/>
    <property type="project" value="UniProtKB-KW"/>
</dbReference>
<dbReference type="SUPFAM" id="SSF52540">
    <property type="entry name" value="P-loop containing nucleoside triphosphate hydrolases"/>
    <property type="match status" value="1"/>
</dbReference>
<keyword evidence="3" id="KW-0493">Microtubule</keyword>
<dbReference type="PANTHER" id="PTHR47969">
    <property type="entry name" value="CHROMOSOME-ASSOCIATED KINESIN KIF4A-RELATED"/>
    <property type="match status" value="1"/>
</dbReference>
<sequence>MYSCSPIEFSAILYMCTEDKTLVEIRSNNMTAEERRPRTGKQESVRVVVRCRPLSEVEIGQGHQGIVSMYPDRGLVELRNPKDLQEPSKDFTFDAIYNESSKQLDLYDETFRDLVDSVLNGFNGTIFAYGQTGTGKTYTMEGKPSIAEERGVIYNCFEHIFQHIAQSRNQQYLVRASYLEIYQEELRDLLSKDDKVKLELKEKPDVGVYVKDLTTFLTKSVEEIQRVMAVGNANRSVGRTNMNEHSSRSHAIFIITVECSEMGEDGENHIRVGRLNLVDLAGSERQAKTGATGERFKEATKINLSLSALGNVISALVDGKSTHIPYRDSKLTRLLQDSLGGNSKTVMVACIGPASYNYEETLGTLRYANRAKNIKNKPKINEDPKDAMLREFQDEIQRLRALLEQRSRRKGRGGMDESRGEEYFREQHLKLAADREHAMRDESLILEERKRIIADLEERQRQLEREQAAQREVAETIAKMESKLLGGTDLLDHTKQQEVELANRRRELAEQKKREREILQQLERQEDDTAEIHQTYSSLQQEVEAKTRKLRKLHLKLQKARNELHDSALLHSQERQDLEGSVTEINKELKLKLLIVENFIPPEVANRVRERAQWFDDEQQWRLPGARPLSASRPPTAPLANVLLVDGQNLLTHSTADSGVCSTDASTSVEQNDYLDKRPVSTPGLRRPMSAWERMMVDRAREQMSRQRRPPINGSSAIVEAVLNEDLIRFCGENVLVFSSLERLQPRVSDYDPTKVTSKFDLPKRQEEKSLLIDASKAAPNLKSRLRSPSTDMRSRSKNGLARNALAKSINATPSAVLYPKARGLHINVVEAFRTCVKPNVDCLNVPCTSSTSTSSESEGICADYLSKNSNSMTSSAYEDEHIPRRLNDSLYRNVINMDRSVDFSDYPAYSSASRSHMGFSGYLEPPRSTRIPTLMSRSLSASCERNPALRRNTYSTPIAIGSGDQLCDESTNPKEEIKRLLERSRARQPVRIAGYEARCLLPTTPQMTASLPPLTRRSRSRPRLLQRPQMPRRGEQSPLGCRPFASRSQSRSRMAAADASSTPVQGRKRRRCQRNKLGGYPLDVRRLVKIYPSSLSRCRVCRFDSALRRLVTKRSPRFIPSGIAKVNVVRRILCICSRDVITDPTITSKSASFIEPIAAQHIMHLFDCAALFALIALLLSVTLRLLAL</sequence>
<reference evidence="14" key="1">
    <citation type="submission" date="2023-07" db="EMBL/GenBank/DDBJ databases">
        <authorList>
            <consortium name="CYATHOMIX"/>
        </authorList>
    </citation>
    <scope>NUCLEOTIDE SEQUENCE</scope>
    <source>
        <strain evidence="14">N/A</strain>
    </source>
</reference>
<dbReference type="GO" id="GO:0060271">
    <property type="term" value="P:cilium assembly"/>
    <property type="evidence" value="ECO:0007669"/>
    <property type="project" value="UniProtKB-ARBA"/>
</dbReference>
<keyword evidence="15" id="KW-1185">Reference proteome</keyword>
<accession>A0AA36MAR8</accession>
<evidence type="ECO:0000259" key="13">
    <source>
        <dbReference type="PROSITE" id="PS50067"/>
    </source>
</evidence>
<dbReference type="PROSITE" id="PS50067">
    <property type="entry name" value="KINESIN_MOTOR_2"/>
    <property type="match status" value="1"/>
</dbReference>
<keyword evidence="12" id="KW-0472">Membrane</keyword>
<keyword evidence="5 9" id="KW-0067">ATP-binding</keyword>
<keyword evidence="8" id="KW-0206">Cytoskeleton</keyword>
<evidence type="ECO:0000256" key="7">
    <source>
        <dbReference type="ARBA" id="ARBA00023175"/>
    </source>
</evidence>
<dbReference type="GO" id="GO:0003777">
    <property type="term" value="F:microtubule motor activity"/>
    <property type="evidence" value="ECO:0007669"/>
    <property type="project" value="InterPro"/>
</dbReference>
<feature type="transmembrane region" description="Helical" evidence="12">
    <location>
        <begin position="1170"/>
        <end position="1188"/>
    </location>
</feature>
<dbReference type="CDD" id="cd01371">
    <property type="entry name" value="KISc_KIF3"/>
    <property type="match status" value="1"/>
</dbReference>
<dbReference type="Pfam" id="PF00225">
    <property type="entry name" value="Kinesin"/>
    <property type="match status" value="1"/>
</dbReference>
<protein>
    <recommendedName>
        <fullName evidence="13">Kinesin motor domain-containing protein</fullName>
    </recommendedName>
</protein>
<dbReference type="GO" id="GO:0007018">
    <property type="term" value="P:microtubule-based movement"/>
    <property type="evidence" value="ECO:0007669"/>
    <property type="project" value="InterPro"/>
</dbReference>
<keyword evidence="7 9" id="KW-0505">Motor protein</keyword>
<dbReference type="GO" id="GO:0008017">
    <property type="term" value="F:microtubule binding"/>
    <property type="evidence" value="ECO:0007669"/>
    <property type="project" value="InterPro"/>
</dbReference>
<comment type="subcellular location">
    <subcellularLocation>
        <location evidence="1">Cytoplasm</location>
        <location evidence="1">Cytoskeleton</location>
    </subcellularLocation>
</comment>
<dbReference type="InterPro" id="IPR001752">
    <property type="entry name" value="Kinesin_motor_dom"/>
</dbReference>
<keyword evidence="12" id="KW-0812">Transmembrane</keyword>
<evidence type="ECO:0000256" key="4">
    <source>
        <dbReference type="ARBA" id="ARBA00022741"/>
    </source>
</evidence>
<dbReference type="GO" id="GO:0005524">
    <property type="term" value="F:ATP binding"/>
    <property type="evidence" value="ECO:0007669"/>
    <property type="project" value="UniProtKB-UniRule"/>
</dbReference>
<keyword evidence="12" id="KW-1133">Transmembrane helix</keyword>
<evidence type="ECO:0000256" key="2">
    <source>
        <dbReference type="ARBA" id="ARBA00022490"/>
    </source>
</evidence>
<name>A0AA36MAR8_CYLNA</name>
<dbReference type="EMBL" id="CATQJL010000305">
    <property type="protein sequence ID" value="CAJ0603740.1"/>
    <property type="molecule type" value="Genomic_DNA"/>
</dbReference>
<evidence type="ECO:0000256" key="8">
    <source>
        <dbReference type="ARBA" id="ARBA00023212"/>
    </source>
</evidence>
<feature type="coiled-coil region" evidence="10">
    <location>
        <begin position="446"/>
        <end position="563"/>
    </location>
</feature>
<keyword evidence="2" id="KW-0963">Cytoplasm</keyword>
<keyword evidence="4 9" id="KW-0547">Nucleotide-binding</keyword>
<evidence type="ECO:0000256" key="1">
    <source>
        <dbReference type="ARBA" id="ARBA00004245"/>
    </source>
</evidence>
<proteinExistence type="inferred from homology"/>
<comment type="similarity">
    <text evidence="9">Belongs to the TRAFAC class myosin-kinesin ATPase superfamily. Kinesin family.</text>
</comment>
<feature type="binding site" evidence="9">
    <location>
        <begin position="130"/>
        <end position="137"/>
    </location>
    <ligand>
        <name>ATP</name>
        <dbReference type="ChEBI" id="CHEBI:30616"/>
    </ligand>
</feature>
<evidence type="ECO:0000256" key="12">
    <source>
        <dbReference type="SAM" id="Phobius"/>
    </source>
</evidence>
<dbReference type="GO" id="GO:0005871">
    <property type="term" value="C:kinesin complex"/>
    <property type="evidence" value="ECO:0007669"/>
    <property type="project" value="UniProtKB-ARBA"/>
</dbReference>
<keyword evidence="6 10" id="KW-0175">Coiled coil</keyword>
<evidence type="ECO:0000313" key="14">
    <source>
        <dbReference type="EMBL" id="CAJ0603740.1"/>
    </source>
</evidence>
<dbReference type="SMART" id="SM00129">
    <property type="entry name" value="KISc"/>
    <property type="match status" value="1"/>
</dbReference>
<dbReference type="PRINTS" id="PR00380">
    <property type="entry name" value="KINESINHEAVY"/>
</dbReference>